<reference evidence="2 3" key="1">
    <citation type="journal article" date="2015" name="Nat. Commun.">
        <title>Lucilia cuprina genome unlocks parasitic fly biology to underpin future interventions.</title>
        <authorList>
            <person name="Anstead C.A."/>
            <person name="Korhonen P.K."/>
            <person name="Young N.D."/>
            <person name="Hall R.S."/>
            <person name="Jex A.R."/>
            <person name="Murali S.C."/>
            <person name="Hughes D.S."/>
            <person name="Lee S.F."/>
            <person name="Perry T."/>
            <person name="Stroehlein A.J."/>
            <person name="Ansell B.R."/>
            <person name="Breugelmans B."/>
            <person name="Hofmann A."/>
            <person name="Qu J."/>
            <person name="Dugan S."/>
            <person name="Lee S.L."/>
            <person name="Chao H."/>
            <person name="Dinh H."/>
            <person name="Han Y."/>
            <person name="Doddapaneni H.V."/>
            <person name="Worley K.C."/>
            <person name="Muzny D.M."/>
            <person name="Ioannidis P."/>
            <person name="Waterhouse R.M."/>
            <person name="Zdobnov E.M."/>
            <person name="James P.J."/>
            <person name="Bagnall N.H."/>
            <person name="Kotze A.C."/>
            <person name="Gibbs R.A."/>
            <person name="Richards S."/>
            <person name="Batterham P."/>
            <person name="Gasser R.B."/>
        </authorList>
    </citation>
    <scope>NUCLEOTIDE SEQUENCE [LARGE SCALE GENOMIC DNA]</scope>
    <source>
        <strain evidence="2 3">LS</strain>
        <tissue evidence="2">Full body</tissue>
    </source>
</reference>
<protein>
    <submittedName>
        <fullName evidence="2">Uncharacterized protein</fullName>
    </submittedName>
</protein>
<proteinExistence type="predicted"/>
<keyword evidence="1" id="KW-0732">Signal</keyword>
<evidence type="ECO:0000313" key="3">
    <source>
        <dbReference type="Proteomes" id="UP000037069"/>
    </source>
</evidence>
<dbReference type="AlphaFoldDB" id="A0A0L0C0F1"/>
<sequence length="87" mass="10635">MKMSMKIFTLLLVTFLIFLFQKMECYEVMPNCENIDYNSNCVYMNPKESVFEKKRFLKGGFNPKPKQAKNVNKSEYPWYHYKKYFPY</sequence>
<evidence type="ECO:0000313" key="2">
    <source>
        <dbReference type="EMBL" id="KNC25787.1"/>
    </source>
</evidence>
<keyword evidence="3" id="KW-1185">Reference proteome</keyword>
<gene>
    <name evidence="2" type="ORF">FF38_05470</name>
</gene>
<accession>A0A0L0C0F1</accession>
<evidence type="ECO:0000256" key="1">
    <source>
        <dbReference type="SAM" id="SignalP"/>
    </source>
</evidence>
<name>A0A0L0C0F1_LUCCU</name>
<comment type="caution">
    <text evidence="2">The sequence shown here is derived from an EMBL/GenBank/DDBJ whole genome shotgun (WGS) entry which is preliminary data.</text>
</comment>
<organism evidence="2 3">
    <name type="scientific">Lucilia cuprina</name>
    <name type="common">Green bottle fly</name>
    <name type="synonym">Australian sheep blowfly</name>
    <dbReference type="NCBI Taxonomy" id="7375"/>
    <lineage>
        <taxon>Eukaryota</taxon>
        <taxon>Metazoa</taxon>
        <taxon>Ecdysozoa</taxon>
        <taxon>Arthropoda</taxon>
        <taxon>Hexapoda</taxon>
        <taxon>Insecta</taxon>
        <taxon>Pterygota</taxon>
        <taxon>Neoptera</taxon>
        <taxon>Endopterygota</taxon>
        <taxon>Diptera</taxon>
        <taxon>Brachycera</taxon>
        <taxon>Muscomorpha</taxon>
        <taxon>Oestroidea</taxon>
        <taxon>Calliphoridae</taxon>
        <taxon>Luciliinae</taxon>
        <taxon>Lucilia</taxon>
    </lineage>
</organism>
<feature type="signal peptide" evidence="1">
    <location>
        <begin position="1"/>
        <end position="25"/>
    </location>
</feature>
<dbReference type="Proteomes" id="UP000037069">
    <property type="component" value="Unassembled WGS sequence"/>
</dbReference>
<feature type="chain" id="PRO_5005535668" evidence="1">
    <location>
        <begin position="26"/>
        <end position="87"/>
    </location>
</feature>
<dbReference type="EMBL" id="JRES01001070">
    <property type="protein sequence ID" value="KNC25787.1"/>
    <property type="molecule type" value="Genomic_DNA"/>
</dbReference>